<reference evidence="3" key="1">
    <citation type="journal article" date="2019" name="Int. J. Syst. Evol. Microbiol.">
        <title>The Global Catalogue of Microorganisms (GCM) 10K type strain sequencing project: providing services to taxonomists for standard genome sequencing and annotation.</title>
        <authorList>
            <consortium name="The Broad Institute Genomics Platform"/>
            <consortium name="The Broad Institute Genome Sequencing Center for Infectious Disease"/>
            <person name="Wu L."/>
            <person name="Ma J."/>
        </authorList>
    </citation>
    <scope>NUCLEOTIDE SEQUENCE [LARGE SCALE GENOMIC DNA]</scope>
    <source>
        <strain evidence="3">CGMCC 1.19029</strain>
    </source>
</reference>
<name>A0ABV8S0U2_9BURK</name>
<feature type="signal peptide" evidence="1">
    <location>
        <begin position="1"/>
        <end position="41"/>
    </location>
</feature>
<proteinExistence type="predicted"/>
<gene>
    <name evidence="2" type="ORF">ACFO0J_11690</name>
</gene>
<dbReference type="EMBL" id="JBHSDY010000007">
    <property type="protein sequence ID" value="MFC4298705.1"/>
    <property type="molecule type" value="Genomic_DNA"/>
</dbReference>
<keyword evidence="1" id="KW-0732">Signal</keyword>
<organism evidence="2 3">
    <name type="scientific">Castellaniella hirudinis</name>
    <dbReference type="NCBI Taxonomy" id="1144617"/>
    <lineage>
        <taxon>Bacteria</taxon>
        <taxon>Pseudomonadati</taxon>
        <taxon>Pseudomonadota</taxon>
        <taxon>Betaproteobacteria</taxon>
        <taxon>Burkholderiales</taxon>
        <taxon>Alcaligenaceae</taxon>
        <taxon>Castellaniella</taxon>
    </lineage>
</organism>
<evidence type="ECO:0000256" key="1">
    <source>
        <dbReference type="SAM" id="SignalP"/>
    </source>
</evidence>
<keyword evidence="3" id="KW-1185">Reference proteome</keyword>
<feature type="chain" id="PRO_5045456189" evidence="1">
    <location>
        <begin position="42"/>
        <end position="120"/>
    </location>
</feature>
<evidence type="ECO:0000313" key="3">
    <source>
        <dbReference type="Proteomes" id="UP001595756"/>
    </source>
</evidence>
<dbReference type="Pfam" id="PF11604">
    <property type="entry name" value="CusF_Ec"/>
    <property type="match status" value="1"/>
</dbReference>
<dbReference type="InterPro" id="IPR021647">
    <property type="entry name" value="CusF_Ec"/>
</dbReference>
<accession>A0ABV8S0U2</accession>
<evidence type="ECO:0000313" key="2">
    <source>
        <dbReference type="EMBL" id="MFC4298705.1"/>
    </source>
</evidence>
<sequence>MRFRALCARFAAAFGALAVAGAPAGALVLAAASIWSPPAAAQAAPVQASASASGEVVRVNATDGKIAIRHGAIGKLDLPAMTLVYHTDPALLAGIAVGDKVSFTAERTGGQYRIVELKKN</sequence>
<dbReference type="RefSeq" id="WP_376813267.1">
    <property type="nucleotide sequence ID" value="NZ_JBHSDY010000007.1"/>
</dbReference>
<dbReference type="InterPro" id="IPR042230">
    <property type="entry name" value="CusF_sf"/>
</dbReference>
<dbReference type="Proteomes" id="UP001595756">
    <property type="component" value="Unassembled WGS sequence"/>
</dbReference>
<protein>
    <submittedName>
        <fullName evidence="2">Copper-binding protein</fullName>
    </submittedName>
</protein>
<comment type="caution">
    <text evidence="2">The sequence shown here is derived from an EMBL/GenBank/DDBJ whole genome shotgun (WGS) entry which is preliminary data.</text>
</comment>
<dbReference type="Gene3D" id="2.40.50.320">
    <property type="entry name" value="Copper binding periplasmic protein CusF"/>
    <property type="match status" value="1"/>
</dbReference>